<dbReference type="Gene3D" id="2.60.40.10">
    <property type="entry name" value="Immunoglobulins"/>
    <property type="match status" value="1"/>
</dbReference>
<dbReference type="InterPro" id="IPR000048">
    <property type="entry name" value="IQ_motif_EF-hand-BS"/>
</dbReference>
<name>A0A3P8UPQ5_CYNSE</name>
<evidence type="ECO:0000256" key="2">
    <source>
        <dbReference type="ARBA" id="ARBA00004496"/>
    </source>
</evidence>
<dbReference type="InterPro" id="IPR027417">
    <property type="entry name" value="P-loop_NTPase"/>
</dbReference>
<evidence type="ECO:0000313" key="16">
    <source>
        <dbReference type="Proteomes" id="UP000265120"/>
    </source>
</evidence>
<reference evidence="15" key="3">
    <citation type="submission" date="2025-09" db="UniProtKB">
        <authorList>
            <consortium name="Ensembl"/>
        </authorList>
    </citation>
    <scope>IDENTIFICATION</scope>
</reference>
<dbReference type="CDD" id="cd23767">
    <property type="entry name" value="IQCD"/>
    <property type="match status" value="2"/>
</dbReference>
<reference evidence="15" key="2">
    <citation type="submission" date="2025-08" db="UniProtKB">
        <authorList>
            <consortium name="Ensembl"/>
        </authorList>
    </citation>
    <scope>IDENTIFICATION</scope>
</reference>
<evidence type="ECO:0000256" key="4">
    <source>
        <dbReference type="ARBA" id="ARBA00022553"/>
    </source>
</evidence>
<dbReference type="InterPro" id="IPR051185">
    <property type="entry name" value="ASPM"/>
</dbReference>
<feature type="domain" description="Calponin-homology (CH)" evidence="14">
    <location>
        <begin position="1133"/>
        <end position="1285"/>
    </location>
</feature>
<evidence type="ECO:0000256" key="7">
    <source>
        <dbReference type="ARBA" id="ARBA00022776"/>
    </source>
</evidence>
<dbReference type="InParanoid" id="A0A3P8UPQ5"/>
<dbReference type="Ensembl" id="ENSCSET00000002718.1">
    <property type="protein sequence ID" value="ENSCSEP00000002676.1"/>
    <property type="gene ID" value="ENSCSEG00000001749.1"/>
</dbReference>
<dbReference type="CDD" id="cd21224">
    <property type="entry name" value="CH_ASPM_rpt2"/>
    <property type="match status" value="1"/>
</dbReference>
<evidence type="ECO:0000313" key="15">
    <source>
        <dbReference type="Ensembl" id="ENSCSEP00000002676.1"/>
    </source>
</evidence>
<feature type="compositionally biased region" description="Low complexity" evidence="12">
    <location>
        <begin position="665"/>
        <end position="674"/>
    </location>
</feature>
<keyword evidence="6" id="KW-0677">Repeat</keyword>
<dbReference type="GO" id="GO:0007051">
    <property type="term" value="P:spindle organization"/>
    <property type="evidence" value="ECO:0007669"/>
    <property type="project" value="UniProtKB-ARBA"/>
</dbReference>
<dbReference type="GO" id="GO:0005737">
    <property type="term" value="C:cytoplasm"/>
    <property type="evidence" value="ECO:0007669"/>
    <property type="project" value="UniProtKB-SubCell"/>
</dbReference>
<dbReference type="GO" id="GO:0000922">
    <property type="term" value="C:spindle pole"/>
    <property type="evidence" value="ECO:0007669"/>
    <property type="project" value="TreeGrafter"/>
</dbReference>
<keyword evidence="13" id="KW-0812">Transmembrane</keyword>
<feature type="region of interest" description="Disordered" evidence="12">
    <location>
        <begin position="602"/>
        <end position="674"/>
    </location>
</feature>
<evidence type="ECO:0000256" key="11">
    <source>
        <dbReference type="ARBA" id="ARBA00023306"/>
    </source>
</evidence>
<dbReference type="Pfam" id="PF15780">
    <property type="entry name" value="ASH"/>
    <property type="match status" value="1"/>
</dbReference>
<feature type="domain" description="Calponin-homology (CH)" evidence="14">
    <location>
        <begin position="946"/>
        <end position="1082"/>
    </location>
</feature>
<feature type="compositionally biased region" description="Polar residues" evidence="12">
    <location>
        <begin position="642"/>
        <end position="651"/>
    </location>
</feature>
<keyword evidence="8" id="KW-0112">Calmodulin-binding</keyword>
<proteinExistence type="predicted"/>
<dbReference type="Pfam" id="PF00612">
    <property type="entry name" value="IQ"/>
    <property type="match status" value="27"/>
</dbReference>
<dbReference type="InterPro" id="IPR013783">
    <property type="entry name" value="Ig-like_fold"/>
</dbReference>
<evidence type="ECO:0000256" key="12">
    <source>
        <dbReference type="SAM" id="MobiDB-lite"/>
    </source>
</evidence>
<dbReference type="InterPro" id="IPR031549">
    <property type="entry name" value="ASH"/>
</dbReference>
<dbReference type="PROSITE" id="PS50096">
    <property type="entry name" value="IQ"/>
    <property type="match status" value="29"/>
</dbReference>
<feature type="transmembrane region" description="Helical" evidence="13">
    <location>
        <begin position="3201"/>
        <end position="3224"/>
    </location>
</feature>
<evidence type="ECO:0000256" key="13">
    <source>
        <dbReference type="SAM" id="Phobius"/>
    </source>
</evidence>
<keyword evidence="9" id="KW-0175">Coiled coil</keyword>
<dbReference type="GO" id="GO:0051301">
    <property type="term" value="P:cell division"/>
    <property type="evidence" value="ECO:0007669"/>
    <property type="project" value="UniProtKB-KW"/>
</dbReference>
<feature type="compositionally biased region" description="Low complexity" evidence="12">
    <location>
        <begin position="629"/>
        <end position="640"/>
    </location>
</feature>
<dbReference type="Gene3D" id="1.10.418.10">
    <property type="entry name" value="Calponin-like domain"/>
    <property type="match status" value="2"/>
</dbReference>
<accession>A0A3P8UPQ5</accession>
<keyword evidence="10" id="KW-0539">Nucleus</keyword>
<keyword evidence="16" id="KW-1185">Reference proteome</keyword>
<evidence type="ECO:0000256" key="5">
    <source>
        <dbReference type="ARBA" id="ARBA00022618"/>
    </source>
</evidence>
<dbReference type="InterPro" id="IPR036872">
    <property type="entry name" value="CH_dom_sf"/>
</dbReference>
<dbReference type="SMART" id="SM00015">
    <property type="entry name" value="IQ"/>
    <property type="match status" value="57"/>
</dbReference>
<feature type="compositionally biased region" description="Low complexity" evidence="12">
    <location>
        <begin position="612"/>
        <end position="622"/>
    </location>
</feature>
<dbReference type="InterPro" id="IPR001715">
    <property type="entry name" value="CH_dom"/>
</dbReference>
<dbReference type="FunFam" id="2.60.40.10:FF:001429">
    <property type="entry name" value="Abnormal spindle-like microcephaly-associated protein homolog"/>
    <property type="match status" value="1"/>
</dbReference>
<reference evidence="15 16" key="1">
    <citation type="journal article" date="2014" name="Nat. Genet.">
        <title>Whole-genome sequence of a flatfish provides insights into ZW sex chromosome evolution and adaptation to a benthic lifestyle.</title>
        <authorList>
            <person name="Chen S."/>
            <person name="Zhang G."/>
            <person name="Shao C."/>
            <person name="Huang Q."/>
            <person name="Liu G."/>
            <person name="Zhang P."/>
            <person name="Song W."/>
            <person name="An N."/>
            <person name="Chalopin D."/>
            <person name="Volff J.N."/>
            <person name="Hong Y."/>
            <person name="Li Q."/>
            <person name="Sha Z."/>
            <person name="Zhou H."/>
            <person name="Xie M."/>
            <person name="Yu Q."/>
            <person name="Liu Y."/>
            <person name="Xiang H."/>
            <person name="Wang N."/>
            <person name="Wu K."/>
            <person name="Yang C."/>
            <person name="Zhou Q."/>
            <person name="Liao X."/>
            <person name="Yang L."/>
            <person name="Hu Q."/>
            <person name="Zhang J."/>
            <person name="Meng L."/>
            <person name="Jin L."/>
            <person name="Tian Y."/>
            <person name="Lian J."/>
            <person name="Yang J."/>
            <person name="Miao G."/>
            <person name="Liu S."/>
            <person name="Liang Z."/>
            <person name="Yan F."/>
            <person name="Li Y."/>
            <person name="Sun B."/>
            <person name="Zhang H."/>
            <person name="Zhang J."/>
            <person name="Zhu Y."/>
            <person name="Du M."/>
            <person name="Zhao Y."/>
            <person name="Schartl M."/>
            <person name="Tang Q."/>
            <person name="Wang J."/>
        </authorList>
    </citation>
    <scope>NUCLEOTIDE SEQUENCE</scope>
</reference>
<dbReference type="FunFam" id="1.20.5.190:FF:000084">
    <property type="entry name" value="Abnormal spindle microtubule assembly"/>
    <property type="match status" value="1"/>
</dbReference>
<keyword evidence="4" id="KW-0597">Phosphoprotein</keyword>
<dbReference type="PANTHER" id="PTHR22706">
    <property type="entry name" value="ASSEMBLY FACTOR FOR SPINDLE MICROTUBULES"/>
    <property type="match status" value="1"/>
</dbReference>
<dbReference type="GO" id="GO:0005634">
    <property type="term" value="C:nucleus"/>
    <property type="evidence" value="ECO:0007669"/>
    <property type="project" value="UniProtKB-SubCell"/>
</dbReference>
<dbReference type="PANTHER" id="PTHR22706:SF1">
    <property type="entry name" value="ASSEMBLY FACTOR FOR SPINDLE MICROTUBULES"/>
    <property type="match status" value="1"/>
</dbReference>
<dbReference type="Proteomes" id="UP000265120">
    <property type="component" value="Chromosome 2"/>
</dbReference>
<dbReference type="SUPFAM" id="SSF52540">
    <property type="entry name" value="P-loop containing nucleoside triphosphate hydrolases"/>
    <property type="match status" value="12"/>
</dbReference>
<dbReference type="FunFam" id="1.20.5.190:FF:000008">
    <property type="entry name" value="Abnormal spindle-like microcephaly-associated protein homolog"/>
    <property type="match status" value="8"/>
</dbReference>
<keyword evidence="3" id="KW-0963">Cytoplasm</keyword>
<dbReference type="GeneTree" id="ENSGT00560000077332"/>
<dbReference type="SUPFAM" id="SSF47576">
    <property type="entry name" value="Calponin-homology domain, CH-domain"/>
    <property type="match status" value="1"/>
</dbReference>
<dbReference type="FunFam" id="1.10.418.10:FF:000051">
    <property type="entry name" value="Abnormal spindle-like microcephaly-associated protein homolog"/>
    <property type="match status" value="1"/>
</dbReference>
<dbReference type="CDD" id="cd21223">
    <property type="entry name" value="CH_ASPM_rpt1"/>
    <property type="match status" value="1"/>
</dbReference>
<keyword evidence="5" id="KW-0132">Cell division</keyword>
<evidence type="ECO:0000256" key="3">
    <source>
        <dbReference type="ARBA" id="ARBA00022490"/>
    </source>
</evidence>
<dbReference type="GO" id="GO:0051295">
    <property type="term" value="P:establishment of meiotic spindle localization"/>
    <property type="evidence" value="ECO:0007669"/>
    <property type="project" value="TreeGrafter"/>
</dbReference>
<dbReference type="PROSITE" id="PS50021">
    <property type="entry name" value="CH"/>
    <property type="match status" value="2"/>
</dbReference>
<organism evidence="15 16">
    <name type="scientific">Cynoglossus semilaevis</name>
    <name type="common">Tongue sole</name>
    <dbReference type="NCBI Taxonomy" id="244447"/>
    <lineage>
        <taxon>Eukaryota</taxon>
        <taxon>Metazoa</taxon>
        <taxon>Chordata</taxon>
        <taxon>Craniata</taxon>
        <taxon>Vertebrata</taxon>
        <taxon>Euteleostomi</taxon>
        <taxon>Actinopterygii</taxon>
        <taxon>Neopterygii</taxon>
        <taxon>Teleostei</taxon>
        <taxon>Neoteleostei</taxon>
        <taxon>Acanthomorphata</taxon>
        <taxon>Carangaria</taxon>
        <taxon>Pleuronectiformes</taxon>
        <taxon>Pleuronectoidei</taxon>
        <taxon>Cynoglossidae</taxon>
        <taxon>Cynoglossinae</taxon>
        <taxon>Cynoglossus</taxon>
    </lineage>
</organism>
<comment type="subcellular location">
    <subcellularLocation>
        <location evidence="2">Cytoplasm</location>
    </subcellularLocation>
    <subcellularLocation>
        <location evidence="1">Nucleus</location>
    </subcellularLocation>
</comment>
<evidence type="ECO:0000256" key="1">
    <source>
        <dbReference type="ARBA" id="ARBA00004123"/>
    </source>
</evidence>
<keyword evidence="13" id="KW-1133">Transmembrane helix</keyword>
<keyword evidence="13" id="KW-0472">Membrane</keyword>
<dbReference type="Pfam" id="PF00307">
    <property type="entry name" value="CH"/>
    <property type="match status" value="1"/>
</dbReference>
<evidence type="ECO:0000256" key="9">
    <source>
        <dbReference type="ARBA" id="ARBA00023054"/>
    </source>
</evidence>
<evidence type="ECO:0000259" key="14">
    <source>
        <dbReference type="PROSITE" id="PS50021"/>
    </source>
</evidence>
<keyword evidence="11" id="KW-0131">Cell cycle</keyword>
<dbReference type="STRING" id="244447.ENSCSEP00000002676"/>
<feature type="region of interest" description="Disordered" evidence="12">
    <location>
        <begin position="138"/>
        <end position="202"/>
    </location>
</feature>
<evidence type="ECO:0000256" key="8">
    <source>
        <dbReference type="ARBA" id="ARBA00022860"/>
    </source>
</evidence>
<dbReference type="SMART" id="SM00033">
    <property type="entry name" value="CH"/>
    <property type="match status" value="2"/>
</dbReference>
<protein>
    <submittedName>
        <fullName evidence="15">Assembly factor for spindle microtubules</fullName>
    </submittedName>
</protein>
<dbReference type="GO" id="GO:0000278">
    <property type="term" value="P:mitotic cell cycle"/>
    <property type="evidence" value="ECO:0007669"/>
    <property type="project" value="Ensembl"/>
</dbReference>
<keyword evidence="7" id="KW-0498">Mitosis</keyword>
<dbReference type="GO" id="GO:0005516">
    <property type="term" value="F:calmodulin binding"/>
    <property type="evidence" value="ECO:0007669"/>
    <property type="project" value="UniProtKB-KW"/>
</dbReference>
<evidence type="ECO:0000256" key="6">
    <source>
        <dbReference type="ARBA" id="ARBA00022737"/>
    </source>
</evidence>
<sequence length="3261" mass="378371">MNETSTSTRTTILDFSPGQMDDFKENNVPVLSLIQFSKAPFVTFGTFKLGTSKSAVLRIENPDEDVEAEVTVEKIPSSKGFSVDHRSFTIQPEGFFNLTVTWTPTDEGGIRELITFSANGVLKHQAVMLGRAEAPKKKKKSLWDTIKSKKGGERVGVSRGKKPGHPAKITVNKTFQVSREPHYKRDKPRSPQASLSKGEAARERVLVKSSIGNNSEKSEKQKPLNPKVWQQCLPLTDQENVLHFQRNSPVVLLVPATKVLDSGFISASPDVLKPENKNILKVLNKTISPIGTPERFKKLIPYIESESTGPPMAQSAADANCANSDLAQNSAFSLSNALALIDSELSQIETSPGESSFLSEFSDSLESKSDSCVLKEFPNIPESNEPRLTFFINKKVESNKAVYSVKENVVSKSPKTMVKKARFTSTTVTKSKGPVEENSLSERKIKKSRRRLLEKTLELDSSSQHESGPDTPKLPVILSDSGNTECLNTVCDDIHQLSTSNPAPCINGSPTPITFPLTSPPLAASHRFSFSVNSPPCASPQKSSSRLHFDLPSTHCEFGSSCPTVPAPLAALEHVFPVQIVAKTKKRKSEEYLKSDPKMDTVRADRVKRSKVVTVKTQSSKSLQEKRAAAAAQRQQPRAAGSNRSTASSLKSYRASVPMQTKNQSTKPVSRVTTSVKSSSSIKMSRVVAVAQSKLTFVKPTQTAIPRHPMPFAAKNMFFDERWIEKQERGFTWWINYVLTPDDFRVNIEVAKVNAVSLAMGTDDNFSVPKAPTKEEVSFSTYTARRKLTRLRRSACQLFTSETMVKAIQRLELEVESRRLLVRKDRHLWKDIGERKKLLKWLLSYNPLWLRIGLETIFGELISLESNSDVLGLAMFILQRLLWNADIAAEFRHAKVPHLYKEGHEEALSRFTLKKLLLLVCFLDKAKESRLIEHDPCLFCVDAEFKTSKDLLLAFSRDFLSGEGILPRHLGYLGLPVSHAQKPLDEFDFAVKNLAVDLRCGIRLVRVMELLTQDWSLSPKLRLPAISRLQKVHNTDVALQVLKSKGVDLKDEQGTTIDSRDIVDGHREKTLSLLWKIIFAFHVEVILDENQLREEITFLRRTLRTKQRLESLRADHMPRSSPTNIREPYEHSSTKISLLMDWARAVCDFYSLKVENFTVTFSDGRILCHLIHHYHPGLLPEEAVSHSTTQTMECSLRGRLELSCSASDSDSSFDSVPPGLNGTGSPLVLFKELLENERNNFRLVNTAVAYLGGVPAMINPADMSNTIPNEKVVMSYLTFLCARLLDLRNETRAARVIQGAWRKYRLKKDLQVFKERNMAAVKIQLLVRRFLQRRRAVRQNQAALVIQSLWRGHVTRVRLRRQKEARIRTLQHRAATIIQARWRMFSTLRSYQHLRYHAIIVQAQWRMKMAACAYGKLYWAAAVLQTRWRALVVARRERERYLSLRATVRKLQSGYRRWKAFKSEKENNAARMIQGVFRKWYGQRMAHRSAAAATIQSWYRMQKCLCQYRKIKKSALLIQALYRGHAQRRRFEAAKLQQRSAVILQRAFRGHAVRKQVARMRSAAVLIQRWFRAIVRRDKERQEFVRLRSAAVTIQAAYRGNVARAFVKKQQKAALAIQAAFRRYAAQSRYISMRKAAVVIQQKYRAYILARKTLKDFVALRYAVVIIQSNWRGRADRKKIKYRHSCATVIKAHYRRHKMQSEYRAKKAAAVIIQRQYRAFAVSKKTREAFMCERKACITLQAAFRGMRTRVELRRKHQAATIIQSTFRKFSCRNQYILLQSASFVIQSRYRALLLCRTQQKEYRQLQQAAVKIQALYRGFRVREELKYRNKAARIIQAQFRMYRIRMIYLATKCAAIIVQERFRAQILRNQQLHKYRTMKSAAVTIQKVFRGHIVRRNVTEMHRAAAVIQRMFLVVRDRRRFLAVKSAASVCQRRYRALSVARKDRLDFLSKRRAATCLQAVYRGYKVRGQLRVQNMAAVTVQAHYRAYKQRSHYRRLRWAATVVQARYRASKAMRQEVYKLSAKRHATVMIQAAYRGMKCRQIMKQKSQAAGVIQRAYRAHCVRRQYLALRSSVLIIQRRYRATVTANEQVQKYQDLRNAVVALQAACRGRQVRKEVARWHQAATLIQSVFRRHREEVKFQAMRLSAVIIQRYYRACVLQRKDRENYLEVKHAAVVLQATFRGQRVRRDIAKMHKAVTLIQANFRRHRFRRQHWAACVLQHRFRAQRKRDVDVKNYQELRKAVISLQAAYRGRQVRKEVARWHQAATLIQSVFRRHREEVKFQAMRLSAVIIQRYYRACVLQRNDRENFLKVRDAAVVLQAAYRGLHVRRNIAKMHKSATVIQANFRRRKEQSHYRRQYWAACVLQKRFRAKKQKDLDSKHYQMTRDAAIVLQAAYRGMKTRRGIKRSHLAASIIQRALMAHCERRHYLTLKTAVLTIQRRYRANVASKKEMQKYRNIQSAAVTLQAACRGWQVRKEVTRWHQAATLIQSVFKRHREEVKFQAMRLSAVIIQRYYRACVLQREDRENFLKIRGAAVVLQAAFRGKHVRRNITKMHKAATLIQANFRRHKQQSQFRRQCWAAYVLQQRFRAQRERDVNVKNYQELRKAVISLQAAVRGFNSRRKFKQRHRCATVIQRAYREHCEHKHYMKLNSCVINIQRRYRATLVAKKQRTQYLEMHSAAVVLQAAYRGHQVRMEVTRWHRAAAVIQSQFRKHKEEVKFCAMRVAAIIIQRHYRSCVAQRKEREVFLRKRQSTIVLQAALRGWRVRREIGRQNRSAVVIQSHWRGAVQRVSFQRKRAAALTLQRRFKEMQWGRAERNNYTRMRKAAITLQIHFRAWRTRRQFQEAEKANRRFRFTSAVFHHLSAMKIQRALRAHWALESGKRQIHCVLTIQRGGRARQQRRRYLEDRRRVVVAQSMVRTWLAHRHKAAAVIQQAVRKFLLVKRQKRIREGIVKAQALWRGHRSRRLNDNPMVVKLRHRLREVTDTAREEDKLCNKTSSSLDYLLKCKHMSYILEALKNLETATRLSPECCERLVNSGATNTIFTLIRCCNRSVPCMDMITFSIQILLNLSKYHKTIEAVYCVDKSVETLLDLLQRYREKAGDKVADKGGSIFTKACFLVALLLQDKGRAVEVMKLPKASDRISSIYRLTARKHKMDAERTVIKQKMNASINGSFLVQATPRKSRTAPKYVLHRFTDGGWIFFSLVVNMWFFFLFCVCFCSGLHQTGFSKKTSSKTLWILSGRSRWLQTLCLLYCKYLCY</sequence>
<evidence type="ECO:0000256" key="10">
    <source>
        <dbReference type="ARBA" id="ARBA00023242"/>
    </source>
</evidence>
<dbReference type="Gene3D" id="1.20.5.190">
    <property type="match status" value="29"/>
</dbReference>